<dbReference type="EMBL" id="LR214940">
    <property type="protein sequence ID" value="VEU55756.1"/>
    <property type="molecule type" value="Genomic_DNA"/>
</dbReference>
<name>A0A448ZWX5_METOS</name>
<keyword evidence="1" id="KW-0732">Signal</keyword>
<keyword evidence="3" id="KW-1185">Reference proteome</keyword>
<proteinExistence type="predicted"/>
<feature type="chain" id="PRO_5019028230" description="Lipoprotein" evidence="1">
    <location>
        <begin position="30"/>
        <end position="339"/>
    </location>
</feature>
<dbReference type="OrthoDB" id="401359at2"/>
<dbReference type="PROSITE" id="PS51257">
    <property type="entry name" value="PROKAR_LIPOPROTEIN"/>
    <property type="match status" value="1"/>
</dbReference>
<gene>
    <name evidence="2" type="ORF">NCTC10112_00398</name>
</gene>
<dbReference type="RefSeq" id="WP_022936041.1">
    <property type="nucleotide sequence ID" value="NZ_LR214940.1"/>
</dbReference>
<dbReference type="Proteomes" id="UP000290482">
    <property type="component" value="Chromosome"/>
</dbReference>
<reference evidence="2 3" key="1">
    <citation type="submission" date="2019-01" db="EMBL/GenBank/DDBJ databases">
        <authorList>
            <consortium name="Pathogen Informatics"/>
        </authorList>
    </citation>
    <scope>NUCLEOTIDE SEQUENCE [LARGE SCALE GENOMIC DNA]</scope>
    <source>
        <strain evidence="2 3">NCTC10112</strain>
    </source>
</reference>
<evidence type="ECO:0000313" key="2">
    <source>
        <dbReference type="EMBL" id="VEU55756.1"/>
    </source>
</evidence>
<dbReference type="KEGG" id="mob:NCTC10112_00398"/>
<feature type="signal peptide" evidence="1">
    <location>
        <begin position="1"/>
        <end position="29"/>
    </location>
</feature>
<evidence type="ECO:0000313" key="3">
    <source>
        <dbReference type="Proteomes" id="UP000290482"/>
    </source>
</evidence>
<evidence type="ECO:0008006" key="4">
    <source>
        <dbReference type="Google" id="ProtNLM"/>
    </source>
</evidence>
<protein>
    <recommendedName>
        <fullName evidence="4">Lipoprotein</fullName>
    </recommendedName>
</protein>
<dbReference type="NCBIfam" id="NF045840">
    <property type="entry name" value="SHxHSH_motif_LP"/>
    <property type="match status" value="1"/>
</dbReference>
<dbReference type="NCBIfam" id="NF045961">
    <property type="entry name" value="MAG5150_fam_LP"/>
    <property type="match status" value="1"/>
</dbReference>
<organism evidence="2 3">
    <name type="scientific">Metamycoplasma orale</name>
    <name type="common">Mycoplasma orale</name>
    <dbReference type="NCBI Taxonomy" id="2121"/>
    <lineage>
        <taxon>Bacteria</taxon>
        <taxon>Bacillati</taxon>
        <taxon>Mycoplasmatota</taxon>
        <taxon>Mycoplasmoidales</taxon>
        <taxon>Metamycoplasmataceae</taxon>
        <taxon>Metamycoplasma</taxon>
    </lineage>
</organism>
<evidence type="ECO:0000256" key="1">
    <source>
        <dbReference type="SAM" id="SignalP"/>
    </source>
</evidence>
<sequence>MKKIFKKTLLTFSLIPAFLPTILTSSCKAEDYEKIDDNISNDDNKAEKITYNSQIAKNIYDLYTNDMSNLFANLKTEYFAYKKEWQPLKRNYEILKSLLNGNLKFENQANANFNEYKEFLKNWFPSTDKEYKEAKNLGLALNNYDLIFADVEAVLADTNLAFNSKQFTSNLKIIDDRLNKKDIPLEKLQEGLISVWKFVVAHLFNSKKITKKEDLDKIDLKINKNSHTHSHAIINLTYELSLWHDRLLKELNTEGSQLISDLEKLDQYIINNTNNINWQGNRKVIIDKLNLFKSNTIEIKINDIKFQHSGQVILDKLKFLLNSVATKEGLKKINFDDIY</sequence>
<accession>A0A448ZWX5</accession>
<dbReference type="AlphaFoldDB" id="A0A448ZWX5"/>